<dbReference type="GO" id="GO:0043560">
    <property type="term" value="F:insulin receptor substrate binding"/>
    <property type="evidence" value="ECO:0007669"/>
    <property type="project" value="TreeGrafter"/>
</dbReference>
<evidence type="ECO:0000256" key="6">
    <source>
        <dbReference type="ARBA" id="ARBA00022692"/>
    </source>
</evidence>
<comment type="caution">
    <text evidence="27">The sequence shown here is derived from an EMBL/GenBank/DDBJ whole genome shotgun (WGS) entry which is preliminary data.</text>
</comment>
<gene>
    <name evidence="27" type="ORF">WA026_004327</name>
</gene>
<dbReference type="InterPro" id="IPR013783">
    <property type="entry name" value="Ig-like_fold"/>
</dbReference>
<keyword evidence="16" id="KW-1015">Disulfide bond</keyword>
<dbReference type="InterPro" id="IPR006211">
    <property type="entry name" value="Furin-like_Cys-rich_dom"/>
</dbReference>
<dbReference type="Pfam" id="PF01030">
    <property type="entry name" value="Recep_L_domain"/>
    <property type="match status" value="2"/>
</dbReference>
<keyword evidence="19" id="KW-0464">Manganese</keyword>
<evidence type="ECO:0000256" key="19">
    <source>
        <dbReference type="ARBA" id="ARBA00023211"/>
    </source>
</evidence>
<feature type="domain" description="Protein kinase" evidence="25">
    <location>
        <begin position="1019"/>
        <end position="1294"/>
    </location>
</feature>
<dbReference type="SMART" id="SM00219">
    <property type="entry name" value="TyrKc"/>
    <property type="match status" value="1"/>
</dbReference>
<dbReference type="PROSITE" id="PS00109">
    <property type="entry name" value="PROTEIN_KINASE_TYR"/>
    <property type="match status" value="1"/>
</dbReference>
<evidence type="ECO:0000256" key="15">
    <source>
        <dbReference type="ARBA" id="ARBA00023137"/>
    </source>
</evidence>
<keyword evidence="17 22" id="KW-0675">Receptor</keyword>
<keyword evidence="10 21" id="KW-0547">Nucleotide-binding</keyword>
<evidence type="ECO:0000256" key="5">
    <source>
        <dbReference type="ARBA" id="ARBA00022685"/>
    </source>
</evidence>
<evidence type="ECO:0000256" key="7">
    <source>
        <dbReference type="ARBA" id="ARBA00022723"/>
    </source>
</evidence>
<evidence type="ECO:0000259" key="25">
    <source>
        <dbReference type="PROSITE" id="PS50011"/>
    </source>
</evidence>
<dbReference type="Pfam" id="PF07714">
    <property type="entry name" value="PK_Tyr_Ser-Thr"/>
    <property type="match status" value="1"/>
</dbReference>
<evidence type="ECO:0000256" key="10">
    <source>
        <dbReference type="ARBA" id="ARBA00022741"/>
    </source>
</evidence>
<evidence type="ECO:0000256" key="20">
    <source>
        <dbReference type="ARBA" id="ARBA00051243"/>
    </source>
</evidence>
<comment type="subcellular location">
    <subcellularLocation>
        <location evidence="2">Membrane</location>
        <topology evidence="2">Single-pass type I membrane protein</topology>
    </subcellularLocation>
</comment>
<evidence type="ECO:0000256" key="21">
    <source>
        <dbReference type="PROSITE-ProRule" id="PRU10141"/>
    </source>
</evidence>
<evidence type="ECO:0000259" key="26">
    <source>
        <dbReference type="PROSITE" id="PS50853"/>
    </source>
</evidence>
<comment type="similarity">
    <text evidence="22">Belongs to the protein kinase superfamily. Tyr protein kinase family. Insulin receptor subfamily.</text>
</comment>
<dbReference type="PROSITE" id="PS00239">
    <property type="entry name" value="RECEPTOR_TYR_KIN_II"/>
    <property type="match status" value="1"/>
</dbReference>
<dbReference type="FunFam" id="2.60.40.10:FF:000087">
    <property type="entry name" value="Tyrosine-protein kinase receptor"/>
    <property type="match status" value="1"/>
</dbReference>
<dbReference type="InterPro" id="IPR008266">
    <property type="entry name" value="Tyr_kinase_AS"/>
</dbReference>
<keyword evidence="14 23" id="KW-0472">Membrane</keyword>
<dbReference type="FunFam" id="3.30.200.20:FF:000026">
    <property type="entry name" value="Tyrosine-protein kinase receptor"/>
    <property type="match status" value="1"/>
</dbReference>
<dbReference type="SMART" id="SM00261">
    <property type="entry name" value="FU"/>
    <property type="match status" value="1"/>
</dbReference>
<dbReference type="InterPro" id="IPR002011">
    <property type="entry name" value="Tyr_kinase_rcpt_2_CS"/>
</dbReference>
<keyword evidence="15" id="KW-0829">Tyrosine-protein kinase</keyword>
<evidence type="ECO:0000256" key="18">
    <source>
        <dbReference type="ARBA" id="ARBA00023180"/>
    </source>
</evidence>
<keyword evidence="12 21" id="KW-0067">ATP-binding</keyword>
<keyword evidence="5" id="KW-0165">Cleavage on pair of basic residues</keyword>
<dbReference type="InterPro" id="IPR001245">
    <property type="entry name" value="Ser-Thr/Tyr_kinase_cat_dom"/>
</dbReference>
<dbReference type="GO" id="GO:0030424">
    <property type="term" value="C:axon"/>
    <property type="evidence" value="ECO:0007669"/>
    <property type="project" value="TreeGrafter"/>
</dbReference>
<dbReference type="GO" id="GO:0005524">
    <property type="term" value="F:ATP binding"/>
    <property type="evidence" value="ECO:0007669"/>
    <property type="project" value="UniProtKB-UniRule"/>
</dbReference>
<dbReference type="SUPFAM" id="SSF49265">
    <property type="entry name" value="Fibronectin type III"/>
    <property type="match status" value="3"/>
</dbReference>
<dbReference type="GO" id="GO:0042593">
    <property type="term" value="P:glucose homeostasis"/>
    <property type="evidence" value="ECO:0007669"/>
    <property type="project" value="TreeGrafter"/>
</dbReference>
<keyword evidence="9" id="KW-0677">Repeat</keyword>
<evidence type="ECO:0000256" key="16">
    <source>
        <dbReference type="ARBA" id="ARBA00023157"/>
    </source>
</evidence>
<keyword evidence="13 23" id="KW-1133">Transmembrane helix</keyword>
<dbReference type="Proteomes" id="UP001431783">
    <property type="component" value="Unassembled WGS sequence"/>
</dbReference>
<dbReference type="InterPro" id="IPR050122">
    <property type="entry name" value="RTK"/>
</dbReference>
<keyword evidence="18" id="KW-0325">Glycoprotein</keyword>
<evidence type="ECO:0000256" key="23">
    <source>
        <dbReference type="SAM" id="Phobius"/>
    </source>
</evidence>
<evidence type="ECO:0000256" key="9">
    <source>
        <dbReference type="ARBA" id="ARBA00022737"/>
    </source>
</evidence>
<dbReference type="InterPro" id="IPR006212">
    <property type="entry name" value="Furin_repeat"/>
</dbReference>
<dbReference type="InterPro" id="IPR036941">
    <property type="entry name" value="Rcpt_L-dom_sf"/>
</dbReference>
<evidence type="ECO:0000256" key="8">
    <source>
        <dbReference type="ARBA" id="ARBA00022729"/>
    </source>
</evidence>
<sequence>MATKGILPSASQPPWRRAYAPVLVVSIVLLASPVVSPQNTDGEFRDKNGICKSVDIRNSLETFQRLRGCRVVEGFVRILLFDNVNETSLSKIQFPELMEITDYLLMYRVNGLRSIGQLFPNLTVIRGQNSFFRYSLIVFEMSSLQEIALYSLSNITKGYIRIDKNPSLCFIKSIDWDKIVTGGDVDQNYINVLKPENECPICPGEEAPKDESGVQTCPIAPYKSKAAEFNRKRHLCWNRLHCQKICPKGCSACNSRGECCHPNCLGGCALDDVNNCSVCSKFEVWDGSVRKCLDSCPNGTLEFLGRRCVSAQECRNMSRPIYLPSSEPFHPYNIHLNKCVLRCPVNMNVEQQTCVPCMDGRCRKSCNGVSIDSIEIAKQLTGCTRITGSLEIQIRGGSNVVNELEESLSMIEEIDGYLKVVRSFPLVSLNFMKSLRHIRGNSLESQKFAVVVLDNQNLQDLWEWKDNRTLKIDHGRLFFHFNPKLCLDKIRILENKTGLSPPFTELEVANSSNGDKIACDVTDLAVKVKNIESKAVSLAWQPFQLDDQRNLLGYIVYSIQAKYRNLTMYDGRDACGGDGWRVDDVTVPEDHNQEVVHLLTQLTPYTHYAFYVKTYTIAKENNGAQSKIQYFRTAPAVPSPPLKVTVTSDSSDSLRITWVPPKNPNGNVTNYLIVGKKRHTSDNGMNSRNHCDESMIMPIQMTSSEPPPRVDLATPVNNGTCSCDDRAAKEPSINEDIQVERIKFENALHNEVYIRKEPIENRKRRALHNTFPTKKKTSHNSDNQRIGNTTENGTDIWESFQRTVYGRTELWINKLHHFTYYDISVQACREREGPSDMNDLCSFQSVESGRTFVKVGADNIKRVYMVNQTLETVTIRWDDLPDPNGMIFKYFIEYKRNAENSKPSSDCITHQEWITQGKTYTLKLSPGNYSLRVLASTAGNNGKYSPPLVFLIRESNGATVLVLSIVMPIFVMGFLALFLCYKKQQNLQKGSLRLVPVVNPEYMSTDYTPDEWEISRNHVNMKAELGQGSFGMVYEGLVYDVKEKAHMKCAIKTVNEHSTDRERLEFLNEAAVMKGFDTTHVVRLLGVVSQGQPTYVVMELMANGDLKSYLRSHRPDDDNFNAGRQSPTLKQILQMAIEIADGMAYLAAKKFVHRDLAARNCMVSENLVVKIGDFGMTRDIYETDYYRKGSKGLLPVRWMAPESLKDGVFDSCSDVWSYGVVLWEMATLASQPYQGLSNDQVLRYVIDGGVMERPENCPDKLYSLMRCCWQHKAAARPTFMKLCSYLLNNASPSFAEVSFYHSAAGLEIRNTRPTYFPLQDDPSTPLTPQGGFDDNFSLTNSDVESDVELDIDSPGTHHINFPSINRDRKDGITATANGYVSGCPTNGAATTQC</sequence>
<dbReference type="Pfam" id="PF00041">
    <property type="entry name" value="fn3"/>
    <property type="match status" value="1"/>
</dbReference>
<evidence type="ECO:0000256" key="24">
    <source>
        <dbReference type="SAM" id="SignalP"/>
    </source>
</evidence>
<evidence type="ECO:0000256" key="14">
    <source>
        <dbReference type="ARBA" id="ARBA00023136"/>
    </source>
</evidence>
<evidence type="ECO:0000256" key="2">
    <source>
        <dbReference type="ARBA" id="ARBA00004479"/>
    </source>
</evidence>
<dbReference type="GO" id="GO:0051897">
    <property type="term" value="P:positive regulation of phosphatidylinositol 3-kinase/protein kinase B signal transduction"/>
    <property type="evidence" value="ECO:0007669"/>
    <property type="project" value="TreeGrafter"/>
</dbReference>
<dbReference type="InterPro" id="IPR009030">
    <property type="entry name" value="Growth_fac_rcpt_cys_sf"/>
</dbReference>
<dbReference type="InterPro" id="IPR020635">
    <property type="entry name" value="Tyr_kinase_cat_dom"/>
</dbReference>
<dbReference type="PROSITE" id="PS50853">
    <property type="entry name" value="FN3"/>
    <property type="match status" value="3"/>
</dbReference>
<proteinExistence type="inferred from homology"/>
<dbReference type="InterPro" id="IPR003961">
    <property type="entry name" value="FN3_dom"/>
</dbReference>
<dbReference type="GO" id="GO:0043410">
    <property type="term" value="P:positive regulation of MAPK cascade"/>
    <property type="evidence" value="ECO:0007669"/>
    <property type="project" value="TreeGrafter"/>
</dbReference>
<feature type="domain" description="Fibronectin type-III" evidence="26">
    <location>
        <begin position="640"/>
        <end position="742"/>
    </location>
</feature>
<keyword evidence="7" id="KW-0479">Metal-binding</keyword>
<dbReference type="PROSITE" id="PS50011">
    <property type="entry name" value="PROTEIN_KINASE_DOM"/>
    <property type="match status" value="1"/>
</dbReference>
<dbReference type="SUPFAM" id="SSF56112">
    <property type="entry name" value="Protein kinase-like (PK-like)"/>
    <property type="match status" value="1"/>
</dbReference>
<feature type="signal peptide" evidence="24">
    <location>
        <begin position="1"/>
        <end position="37"/>
    </location>
</feature>
<comment type="cofactor">
    <cofactor evidence="1">
        <name>Mn(2+)</name>
        <dbReference type="ChEBI" id="CHEBI:29035"/>
    </cofactor>
</comment>
<keyword evidence="11" id="KW-0418">Kinase</keyword>
<organism evidence="27 28">
    <name type="scientific">Henosepilachna vigintioctopunctata</name>
    <dbReference type="NCBI Taxonomy" id="420089"/>
    <lineage>
        <taxon>Eukaryota</taxon>
        <taxon>Metazoa</taxon>
        <taxon>Ecdysozoa</taxon>
        <taxon>Arthropoda</taxon>
        <taxon>Hexapoda</taxon>
        <taxon>Insecta</taxon>
        <taxon>Pterygota</taxon>
        <taxon>Neoptera</taxon>
        <taxon>Endopterygota</taxon>
        <taxon>Coleoptera</taxon>
        <taxon>Polyphaga</taxon>
        <taxon>Cucujiformia</taxon>
        <taxon>Coccinelloidea</taxon>
        <taxon>Coccinellidae</taxon>
        <taxon>Epilachninae</taxon>
        <taxon>Epilachnini</taxon>
        <taxon>Henosepilachna</taxon>
    </lineage>
</organism>
<evidence type="ECO:0000313" key="27">
    <source>
        <dbReference type="EMBL" id="KAK9889046.1"/>
    </source>
</evidence>
<dbReference type="SUPFAM" id="SSF57184">
    <property type="entry name" value="Growth factor receptor domain"/>
    <property type="match status" value="1"/>
</dbReference>
<keyword evidence="4" id="KW-0808">Transferase</keyword>
<dbReference type="PANTHER" id="PTHR24416">
    <property type="entry name" value="TYROSINE-PROTEIN KINASE RECEPTOR"/>
    <property type="match status" value="1"/>
</dbReference>
<dbReference type="FunFam" id="1.10.510.10:FF:000528">
    <property type="entry name" value="Tyrosine-protein kinase receptor"/>
    <property type="match status" value="1"/>
</dbReference>
<dbReference type="Gene3D" id="3.30.200.20">
    <property type="entry name" value="Phosphorylase Kinase, domain 1"/>
    <property type="match status" value="1"/>
</dbReference>
<dbReference type="InterPro" id="IPR000719">
    <property type="entry name" value="Prot_kinase_dom"/>
</dbReference>
<reference evidence="27 28" key="1">
    <citation type="submission" date="2023-03" db="EMBL/GenBank/DDBJ databases">
        <title>Genome insight into feeding habits of ladybird beetles.</title>
        <authorList>
            <person name="Li H.-S."/>
            <person name="Huang Y.-H."/>
            <person name="Pang H."/>
        </authorList>
    </citation>
    <scope>NUCLEOTIDE SEQUENCE [LARGE SCALE GENOMIC DNA]</scope>
    <source>
        <strain evidence="27">SYSU_2023b</strain>
        <tissue evidence="27">Whole body</tissue>
    </source>
</reference>
<dbReference type="PRINTS" id="PR00109">
    <property type="entry name" value="TYRKINASE"/>
</dbReference>
<dbReference type="SMART" id="SM00060">
    <property type="entry name" value="FN3"/>
    <property type="match status" value="3"/>
</dbReference>
<dbReference type="GO" id="GO:0005009">
    <property type="term" value="F:insulin receptor activity"/>
    <property type="evidence" value="ECO:0007669"/>
    <property type="project" value="TreeGrafter"/>
</dbReference>
<dbReference type="Gene3D" id="1.10.510.10">
    <property type="entry name" value="Transferase(Phosphotransferase) domain 1"/>
    <property type="match status" value="1"/>
</dbReference>
<dbReference type="EC" id="2.7.10.1" evidence="22"/>
<comment type="catalytic activity">
    <reaction evidence="20 22">
        <text>L-tyrosyl-[protein] + ATP = O-phospho-L-tyrosyl-[protein] + ADP + H(+)</text>
        <dbReference type="Rhea" id="RHEA:10596"/>
        <dbReference type="Rhea" id="RHEA-COMP:10136"/>
        <dbReference type="Rhea" id="RHEA-COMP:20101"/>
        <dbReference type="ChEBI" id="CHEBI:15378"/>
        <dbReference type="ChEBI" id="CHEBI:30616"/>
        <dbReference type="ChEBI" id="CHEBI:46858"/>
        <dbReference type="ChEBI" id="CHEBI:61978"/>
        <dbReference type="ChEBI" id="CHEBI:456216"/>
        <dbReference type="EC" id="2.7.10.1"/>
    </reaction>
</comment>
<evidence type="ECO:0000256" key="12">
    <source>
        <dbReference type="ARBA" id="ARBA00022840"/>
    </source>
</evidence>
<keyword evidence="8 24" id="KW-0732">Signal</keyword>
<feature type="chain" id="PRO_5043374023" description="Tyrosine-protein kinase receptor" evidence="24">
    <location>
        <begin position="38"/>
        <end position="1393"/>
    </location>
</feature>
<dbReference type="Gene3D" id="3.80.20.20">
    <property type="entry name" value="Receptor L-domain"/>
    <property type="match status" value="2"/>
</dbReference>
<dbReference type="PANTHER" id="PTHR24416:SF525">
    <property type="entry name" value="INSULIN-LIKE RECEPTOR"/>
    <property type="match status" value="1"/>
</dbReference>
<dbReference type="InterPro" id="IPR036116">
    <property type="entry name" value="FN3_sf"/>
</dbReference>
<accession>A0AAW1V072</accession>
<dbReference type="GO" id="GO:0046872">
    <property type="term" value="F:metal ion binding"/>
    <property type="evidence" value="ECO:0007669"/>
    <property type="project" value="UniProtKB-KW"/>
</dbReference>
<feature type="binding site" evidence="21">
    <location>
        <position position="1052"/>
    </location>
    <ligand>
        <name>ATP</name>
        <dbReference type="ChEBI" id="CHEBI:30616"/>
    </ligand>
</feature>
<name>A0AAW1V072_9CUCU</name>
<evidence type="ECO:0000256" key="1">
    <source>
        <dbReference type="ARBA" id="ARBA00001936"/>
    </source>
</evidence>
<keyword evidence="3 22" id="KW-0597">Phosphoprotein</keyword>
<evidence type="ECO:0000256" key="17">
    <source>
        <dbReference type="ARBA" id="ARBA00023170"/>
    </source>
</evidence>
<feature type="domain" description="Fibronectin type-III" evidence="26">
    <location>
        <begin position="856"/>
        <end position="955"/>
    </location>
</feature>
<dbReference type="InterPro" id="IPR011009">
    <property type="entry name" value="Kinase-like_dom_sf"/>
</dbReference>
<dbReference type="CDD" id="cd05032">
    <property type="entry name" value="PTKc_InsR_like"/>
    <property type="match status" value="1"/>
</dbReference>
<dbReference type="Gene3D" id="2.60.40.10">
    <property type="entry name" value="Immunoglobulins"/>
    <property type="match status" value="3"/>
</dbReference>
<dbReference type="InterPro" id="IPR000494">
    <property type="entry name" value="Rcpt_L-dom"/>
</dbReference>
<dbReference type="PROSITE" id="PS00107">
    <property type="entry name" value="PROTEIN_KINASE_ATP"/>
    <property type="match status" value="1"/>
</dbReference>
<dbReference type="CDD" id="cd00063">
    <property type="entry name" value="FN3"/>
    <property type="match status" value="3"/>
</dbReference>
<dbReference type="CDD" id="cd00064">
    <property type="entry name" value="FU"/>
    <property type="match status" value="1"/>
</dbReference>
<evidence type="ECO:0000256" key="3">
    <source>
        <dbReference type="ARBA" id="ARBA00022553"/>
    </source>
</evidence>
<evidence type="ECO:0000313" key="28">
    <source>
        <dbReference type="Proteomes" id="UP001431783"/>
    </source>
</evidence>
<feature type="transmembrane region" description="Helical" evidence="23">
    <location>
        <begin position="960"/>
        <end position="981"/>
    </location>
</feature>
<feature type="domain" description="Fibronectin type-III" evidence="26">
    <location>
        <begin position="522"/>
        <end position="636"/>
    </location>
</feature>
<keyword evidence="28" id="KW-1185">Reference proteome</keyword>
<evidence type="ECO:0000256" key="22">
    <source>
        <dbReference type="RuleBase" id="RU000312"/>
    </source>
</evidence>
<dbReference type="SUPFAM" id="SSF52058">
    <property type="entry name" value="L domain-like"/>
    <property type="match status" value="2"/>
</dbReference>
<evidence type="ECO:0000256" key="13">
    <source>
        <dbReference type="ARBA" id="ARBA00022989"/>
    </source>
</evidence>
<keyword evidence="6 22" id="KW-0812">Transmembrane</keyword>
<dbReference type="FunFam" id="3.80.20.20:FF:000001">
    <property type="entry name" value="Tyrosine-protein kinase receptor"/>
    <property type="match status" value="1"/>
</dbReference>
<dbReference type="GO" id="GO:0005899">
    <property type="term" value="C:insulin receptor complex"/>
    <property type="evidence" value="ECO:0007669"/>
    <property type="project" value="TreeGrafter"/>
</dbReference>
<evidence type="ECO:0000256" key="11">
    <source>
        <dbReference type="ARBA" id="ARBA00022777"/>
    </source>
</evidence>
<dbReference type="EMBL" id="JARQZJ010000122">
    <property type="protein sequence ID" value="KAK9889046.1"/>
    <property type="molecule type" value="Genomic_DNA"/>
</dbReference>
<dbReference type="Gene3D" id="2.10.220.10">
    <property type="entry name" value="Hormone Receptor, Insulin-like Growth Factor Receptor 1, Chain A, domain 2"/>
    <property type="match status" value="1"/>
</dbReference>
<dbReference type="Pfam" id="PF00757">
    <property type="entry name" value="Furin-like"/>
    <property type="match status" value="1"/>
</dbReference>
<dbReference type="InterPro" id="IPR017441">
    <property type="entry name" value="Protein_kinase_ATP_BS"/>
</dbReference>
<protein>
    <recommendedName>
        <fullName evidence="22">Tyrosine-protein kinase receptor</fullName>
        <ecNumber evidence="22">2.7.10.1</ecNumber>
    </recommendedName>
</protein>
<evidence type="ECO:0000256" key="4">
    <source>
        <dbReference type="ARBA" id="ARBA00022679"/>
    </source>
</evidence>